<accession>A0ABS3Y7G0</accession>
<evidence type="ECO:0000313" key="7">
    <source>
        <dbReference type="Proteomes" id="UP000721954"/>
    </source>
</evidence>
<sequence length="427" mass="45484">MIRTHCAAVAVLTAALLTPTAAACASAERTSTADARPAASAATAANSDSRLSIPKPTGEWAVGRDTLPLVDHDRRDPWVPSAGARRVMVSVLYPARRGGDRSAPAPYLSAEEAALLLKGLKLDRSFPADRLASVRTNARFGARPAPGRHPLVVLSPGFTLHRATLTTLAEELASQGYVVALLDHAYESFGTTFTDRGAARADKAAARTLTCVACETVEAAPTDEGEKKLLARAARNRAADISFVVDELTRPARDRRHAPEGRKRSPDYAALIDPRHIGAAGHSLGGNAAAVAAGTDRRIRAAANLDGTFFAPVPQAAAGRPVLMLGTRDGHDPQARDTTWPRTWERLHGWKRWLTVADSGHFTFIDMPILGGQAGVTDPSAPLSGKRSGEITTRYVTAFFDRHLRGLPRPLLDGPSKANPEVAFHTP</sequence>
<reference evidence="6 7" key="1">
    <citation type="submission" date="2021-02" db="EMBL/GenBank/DDBJ databases">
        <title>Streptomyces spirodelae sp. nov., isolated from duckweed.</title>
        <authorList>
            <person name="Saimee Y."/>
            <person name="Duangmal K."/>
        </authorList>
    </citation>
    <scope>NUCLEOTIDE SEQUENCE [LARGE SCALE GENOMIC DNA]</scope>
    <source>
        <strain evidence="6 7">DSM 42105</strain>
    </source>
</reference>
<feature type="region of interest" description="Disordered" evidence="4">
    <location>
        <begin position="29"/>
        <end position="57"/>
    </location>
</feature>
<evidence type="ECO:0000256" key="4">
    <source>
        <dbReference type="SAM" id="MobiDB-lite"/>
    </source>
</evidence>
<evidence type="ECO:0000256" key="5">
    <source>
        <dbReference type="SAM" id="SignalP"/>
    </source>
</evidence>
<keyword evidence="1 6" id="KW-0378">Hydrolase</keyword>
<evidence type="ECO:0000256" key="2">
    <source>
        <dbReference type="ARBA" id="ARBA00022963"/>
    </source>
</evidence>
<dbReference type="GeneID" id="96263787"/>
<evidence type="ECO:0000256" key="1">
    <source>
        <dbReference type="ARBA" id="ARBA00022801"/>
    </source>
</evidence>
<evidence type="ECO:0000256" key="3">
    <source>
        <dbReference type="ARBA" id="ARBA00023098"/>
    </source>
</evidence>
<keyword evidence="2" id="KW-0442">Lipid degradation</keyword>
<comment type="caution">
    <text evidence="6">The sequence shown here is derived from an EMBL/GenBank/DDBJ whole genome shotgun (WGS) entry which is preliminary data.</text>
</comment>
<evidence type="ECO:0000313" key="6">
    <source>
        <dbReference type="EMBL" id="MBO8203408.1"/>
    </source>
</evidence>
<dbReference type="SUPFAM" id="SSF53474">
    <property type="entry name" value="alpha/beta-Hydrolases"/>
    <property type="match status" value="1"/>
</dbReference>
<dbReference type="Gene3D" id="3.40.50.1820">
    <property type="entry name" value="alpha/beta hydrolase"/>
    <property type="match status" value="1"/>
</dbReference>
<dbReference type="GO" id="GO:0016787">
    <property type="term" value="F:hydrolase activity"/>
    <property type="evidence" value="ECO:0007669"/>
    <property type="project" value="UniProtKB-KW"/>
</dbReference>
<keyword evidence="3" id="KW-0443">Lipid metabolism</keyword>
<feature type="chain" id="PRO_5046936777" evidence="5">
    <location>
        <begin position="24"/>
        <end position="427"/>
    </location>
</feature>
<feature type="signal peptide" evidence="5">
    <location>
        <begin position="1"/>
        <end position="23"/>
    </location>
</feature>
<dbReference type="PROSITE" id="PS51257">
    <property type="entry name" value="PROKAR_LIPOPROTEIN"/>
    <property type="match status" value="1"/>
</dbReference>
<dbReference type="PANTHER" id="PTHR10272:SF0">
    <property type="entry name" value="PLATELET-ACTIVATING FACTOR ACETYLHYDROLASE"/>
    <property type="match status" value="1"/>
</dbReference>
<keyword evidence="7" id="KW-1185">Reference proteome</keyword>
<dbReference type="RefSeq" id="WP_209215186.1">
    <property type="nucleotide sequence ID" value="NZ_JAFFZM010000041.1"/>
</dbReference>
<dbReference type="EMBL" id="JAFFZM010000041">
    <property type="protein sequence ID" value="MBO8203408.1"/>
    <property type="molecule type" value="Genomic_DNA"/>
</dbReference>
<protein>
    <submittedName>
        <fullName evidence="6">Alpha/beta hydrolase</fullName>
    </submittedName>
</protein>
<dbReference type="InterPro" id="IPR029058">
    <property type="entry name" value="AB_hydrolase_fold"/>
</dbReference>
<name>A0ABS3Y7G0_9ACTN</name>
<dbReference type="Proteomes" id="UP000721954">
    <property type="component" value="Unassembled WGS sequence"/>
</dbReference>
<keyword evidence="5" id="KW-0732">Signal</keyword>
<organism evidence="6 7">
    <name type="scientific">Streptomyces smyrnaeus</name>
    <dbReference type="NCBI Taxonomy" id="1387713"/>
    <lineage>
        <taxon>Bacteria</taxon>
        <taxon>Bacillati</taxon>
        <taxon>Actinomycetota</taxon>
        <taxon>Actinomycetes</taxon>
        <taxon>Kitasatosporales</taxon>
        <taxon>Streptomycetaceae</taxon>
        <taxon>Streptomyces</taxon>
    </lineage>
</organism>
<dbReference type="PANTHER" id="PTHR10272">
    <property type="entry name" value="PLATELET-ACTIVATING FACTOR ACETYLHYDROLASE"/>
    <property type="match status" value="1"/>
</dbReference>
<proteinExistence type="predicted"/>
<dbReference type="Pfam" id="PF03403">
    <property type="entry name" value="PAF-AH_p_II"/>
    <property type="match status" value="1"/>
</dbReference>
<feature type="compositionally biased region" description="Low complexity" evidence="4">
    <location>
        <begin position="29"/>
        <end position="50"/>
    </location>
</feature>
<gene>
    <name evidence="6" type="ORF">JW613_34765</name>
</gene>